<dbReference type="PANTHER" id="PTHR21716:SF68">
    <property type="entry name" value="TRANSPORT PROTEIN YTVI-RELATED"/>
    <property type="match status" value="1"/>
</dbReference>
<evidence type="ECO:0000256" key="2">
    <source>
        <dbReference type="ARBA" id="ARBA00009773"/>
    </source>
</evidence>
<comment type="similarity">
    <text evidence="2">Belongs to the autoinducer-2 exporter (AI-2E) (TC 2.A.86) family.</text>
</comment>
<feature type="transmembrane region" description="Helical" evidence="6">
    <location>
        <begin position="34"/>
        <end position="53"/>
    </location>
</feature>
<proteinExistence type="inferred from homology"/>
<feature type="transmembrane region" description="Helical" evidence="6">
    <location>
        <begin position="65"/>
        <end position="87"/>
    </location>
</feature>
<reference evidence="7 8" key="1">
    <citation type="submission" date="2014-06" db="EMBL/GenBank/DDBJ databases">
        <title>Genome characterization of distinct group I Clostridium botulinum lineages.</title>
        <authorList>
            <person name="Giordani F."/>
            <person name="Anselmo A."/>
            <person name="Fillo S."/>
            <person name="Palozzi A.M."/>
            <person name="Fortunato A."/>
            <person name="Gentile B."/>
            <person name="Ciammaruconi A."/>
            <person name="Anniballi F."/>
            <person name="De Medici D."/>
            <person name="Lista F."/>
        </authorList>
    </citation>
    <scope>NUCLEOTIDE SEQUENCE [LARGE SCALE GENOMIC DNA]</scope>
    <source>
        <strain evidence="7 8">B2 450</strain>
    </source>
</reference>
<organism evidence="7 8">
    <name type="scientific">Clostridium botulinum B2 450</name>
    <dbReference type="NCBI Taxonomy" id="1379739"/>
    <lineage>
        <taxon>Bacteria</taxon>
        <taxon>Bacillati</taxon>
        <taxon>Bacillota</taxon>
        <taxon>Clostridia</taxon>
        <taxon>Eubacteriales</taxon>
        <taxon>Clostridiaceae</taxon>
        <taxon>Clostridium</taxon>
    </lineage>
</organism>
<keyword evidence="5 6" id="KW-0472">Membrane</keyword>
<evidence type="ECO:0000313" key="8">
    <source>
        <dbReference type="Proteomes" id="UP000032250"/>
    </source>
</evidence>
<feature type="transmembrane region" description="Helical" evidence="6">
    <location>
        <begin position="150"/>
        <end position="170"/>
    </location>
</feature>
<evidence type="ECO:0000256" key="6">
    <source>
        <dbReference type="SAM" id="Phobius"/>
    </source>
</evidence>
<feature type="transmembrane region" description="Helical" evidence="6">
    <location>
        <begin position="12"/>
        <end position="28"/>
    </location>
</feature>
<sequence length="326" mass="38200">MRHYKHKYKDIIYAIIIFIIFFLLALLLKNYFKPFFIILVLLFLCNPIYNFLCSKKLFNNNVNSIISIILVNLILFLLIFLIGNFIYNHFILLKGYYYNFKTEIDCFLGGINKVLNINKHIFNKNLNNIDTTLLNGDFFRKGASYTTEWIFAYFIASLSIYFILVDKYAILENIKKYIGVNEFEKIKDKIYKLKEIIKIECFLVIFTTFQTITGLKILNINNYLILGVLCGILDMLPYIGTVVIFLPLILYQFYTKNYVIFLGLICLYLLLIITRQILETKFMSSKLQLPALAIIISIYIGFKILGFLGLLLGPLYIITLKEFVKT</sequence>
<evidence type="ECO:0000256" key="5">
    <source>
        <dbReference type="ARBA" id="ARBA00023136"/>
    </source>
</evidence>
<evidence type="ECO:0000313" key="7">
    <source>
        <dbReference type="EMBL" id="KIS24255.1"/>
    </source>
</evidence>
<dbReference type="Proteomes" id="UP000032250">
    <property type="component" value="Unassembled WGS sequence"/>
</dbReference>
<dbReference type="PANTHER" id="PTHR21716">
    <property type="entry name" value="TRANSMEMBRANE PROTEIN"/>
    <property type="match status" value="1"/>
</dbReference>
<dbReference type="RefSeq" id="WP_043032130.1">
    <property type="nucleotide sequence ID" value="NZ_JXSU01000007.1"/>
</dbReference>
<comment type="subcellular location">
    <subcellularLocation>
        <location evidence="1">Membrane</location>
        <topology evidence="1">Multi-pass membrane protein</topology>
    </subcellularLocation>
</comment>
<dbReference type="GO" id="GO:0016020">
    <property type="term" value="C:membrane"/>
    <property type="evidence" value="ECO:0007669"/>
    <property type="project" value="UniProtKB-SubCell"/>
</dbReference>
<feature type="transmembrane region" description="Helical" evidence="6">
    <location>
        <begin position="258"/>
        <end position="278"/>
    </location>
</feature>
<evidence type="ECO:0000256" key="1">
    <source>
        <dbReference type="ARBA" id="ARBA00004141"/>
    </source>
</evidence>
<keyword evidence="3 6" id="KW-0812">Transmembrane</keyword>
<feature type="transmembrane region" description="Helical" evidence="6">
    <location>
        <begin position="290"/>
        <end position="318"/>
    </location>
</feature>
<dbReference type="HOGENOM" id="CLU_031275_4_2_9"/>
<evidence type="ECO:0000256" key="3">
    <source>
        <dbReference type="ARBA" id="ARBA00022692"/>
    </source>
</evidence>
<protein>
    <submittedName>
        <fullName evidence="7">Membrane protein</fullName>
    </submittedName>
</protein>
<feature type="transmembrane region" description="Helical" evidence="6">
    <location>
        <begin position="224"/>
        <end position="251"/>
    </location>
</feature>
<dbReference type="Pfam" id="PF01594">
    <property type="entry name" value="AI-2E_transport"/>
    <property type="match status" value="1"/>
</dbReference>
<dbReference type="GO" id="GO:0055085">
    <property type="term" value="P:transmembrane transport"/>
    <property type="evidence" value="ECO:0007669"/>
    <property type="project" value="TreeGrafter"/>
</dbReference>
<gene>
    <name evidence="7" type="ORF">N495_11950</name>
</gene>
<comment type="caution">
    <text evidence="7">The sequence shown here is derived from an EMBL/GenBank/DDBJ whole genome shotgun (WGS) entry which is preliminary data.</text>
</comment>
<dbReference type="OrthoDB" id="9774361at2"/>
<keyword evidence="4 6" id="KW-1133">Transmembrane helix</keyword>
<dbReference type="InterPro" id="IPR002549">
    <property type="entry name" value="AI-2E-like"/>
</dbReference>
<name>A0A0D1BV51_CLOBO</name>
<dbReference type="AlphaFoldDB" id="A0A0D1BV51"/>
<evidence type="ECO:0000256" key="4">
    <source>
        <dbReference type="ARBA" id="ARBA00022989"/>
    </source>
</evidence>
<feature type="transmembrane region" description="Helical" evidence="6">
    <location>
        <begin position="196"/>
        <end position="218"/>
    </location>
</feature>
<accession>A0A0D1BV51</accession>
<dbReference type="PATRIC" id="fig|1379739.3.peg.2773"/>
<dbReference type="EMBL" id="JXSU01000007">
    <property type="protein sequence ID" value="KIS24255.1"/>
    <property type="molecule type" value="Genomic_DNA"/>
</dbReference>